<dbReference type="InterPro" id="IPR036520">
    <property type="entry name" value="UPF0759_sf"/>
</dbReference>
<dbReference type="PANTHER" id="PTHR30348:SF13">
    <property type="entry name" value="UPF0759 PROTEIN YUNF"/>
    <property type="match status" value="1"/>
</dbReference>
<dbReference type="Gene3D" id="3.20.20.410">
    <property type="entry name" value="Protein of unknown function UPF0759"/>
    <property type="match status" value="1"/>
</dbReference>
<dbReference type="InterPro" id="IPR002763">
    <property type="entry name" value="DUF72"/>
</dbReference>
<reference evidence="1 2" key="1">
    <citation type="submission" date="2021-03" db="EMBL/GenBank/DDBJ databases">
        <title>Antimicrobial resistance genes in bacteria isolated from Japanese honey, and their potential for conferring macrolide and lincosamide resistance in the American foulbrood pathogen Paenibacillus larvae.</title>
        <authorList>
            <person name="Okamoto M."/>
            <person name="Kumagai M."/>
            <person name="Kanamori H."/>
            <person name="Takamatsu D."/>
        </authorList>
    </citation>
    <scope>NUCLEOTIDE SEQUENCE [LARGE SCALE GENOMIC DNA]</scope>
    <source>
        <strain evidence="1 2">J42TS3</strain>
    </source>
</reference>
<evidence type="ECO:0000313" key="2">
    <source>
        <dbReference type="Proteomes" id="UP000679992"/>
    </source>
</evidence>
<proteinExistence type="predicted"/>
<comment type="caution">
    <text evidence="1">The sequence shown here is derived from an EMBL/GenBank/DDBJ whole genome shotgun (WGS) entry which is preliminary data.</text>
</comment>
<name>A0ABQ4M6G7_9BACL</name>
<sequence>MITIGLTGWGDHEELYPPGTPAKAKLALYARHFPVVEVDSSFYAVLGEHTYRRWLEETPPHFTFILKAFRGMTGHNRGKNPYGGPGEMFQAYLDSIRPIVESGRLKAVMFQFPPWFDCSPDNVRQLRAVKKWMGSLPLALEFRNQSWYAPNVREDTLSFMKQEGWIHIICDEPQVGQGSVPAVLEPTNSELTIVRLHGRNTGGWLQGSAPNWREVRNLYRYNREELEDWRDKLDILEKKGTGEVCMIFNNNSGGDAAPNAMEMMSLLGLKTAGLPPKQMDLFGDEHN</sequence>
<dbReference type="Pfam" id="PF01904">
    <property type="entry name" value="DUF72"/>
    <property type="match status" value="1"/>
</dbReference>
<dbReference type="RefSeq" id="WP_213653683.1">
    <property type="nucleotide sequence ID" value="NZ_BOSL01000001.1"/>
</dbReference>
<accession>A0ABQ4M6G7</accession>
<dbReference type="SUPFAM" id="SSF117396">
    <property type="entry name" value="TM1631-like"/>
    <property type="match status" value="1"/>
</dbReference>
<dbReference type="PANTHER" id="PTHR30348">
    <property type="entry name" value="UNCHARACTERIZED PROTEIN YECE"/>
    <property type="match status" value="1"/>
</dbReference>
<keyword evidence="2" id="KW-1185">Reference proteome</keyword>
<dbReference type="Proteomes" id="UP000679992">
    <property type="component" value="Unassembled WGS sequence"/>
</dbReference>
<evidence type="ECO:0000313" key="1">
    <source>
        <dbReference type="EMBL" id="GIP51533.1"/>
    </source>
</evidence>
<organism evidence="1 2">
    <name type="scientific">Paenibacillus vini</name>
    <dbReference type="NCBI Taxonomy" id="1476024"/>
    <lineage>
        <taxon>Bacteria</taxon>
        <taxon>Bacillati</taxon>
        <taxon>Bacillota</taxon>
        <taxon>Bacilli</taxon>
        <taxon>Bacillales</taxon>
        <taxon>Paenibacillaceae</taxon>
        <taxon>Paenibacillus</taxon>
    </lineage>
</organism>
<gene>
    <name evidence="1" type="primary">yunF</name>
    <name evidence="1" type="ORF">J42TS3_05680</name>
</gene>
<protein>
    <submittedName>
        <fullName evidence="1">UPF0759 protein YunF</fullName>
    </submittedName>
</protein>
<dbReference type="EMBL" id="BOSL01000001">
    <property type="protein sequence ID" value="GIP51533.1"/>
    <property type="molecule type" value="Genomic_DNA"/>
</dbReference>